<organism evidence="1 2">
    <name type="scientific">Crotalaria pallida</name>
    <name type="common">Smooth rattlebox</name>
    <name type="synonym">Crotalaria striata</name>
    <dbReference type="NCBI Taxonomy" id="3830"/>
    <lineage>
        <taxon>Eukaryota</taxon>
        <taxon>Viridiplantae</taxon>
        <taxon>Streptophyta</taxon>
        <taxon>Embryophyta</taxon>
        <taxon>Tracheophyta</taxon>
        <taxon>Spermatophyta</taxon>
        <taxon>Magnoliopsida</taxon>
        <taxon>eudicotyledons</taxon>
        <taxon>Gunneridae</taxon>
        <taxon>Pentapetalae</taxon>
        <taxon>rosids</taxon>
        <taxon>fabids</taxon>
        <taxon>Fabales</taxon>
        <taxon>Fabaceae</taxon>
        <taxon>Papilionoideae</taxon>
        <taxon>50 kb inversion clade</taxon>
        <taxon>genistoids sensu lato</taxon>
        <taxon>core genistoids</taxon>
        <taxon>Crotalarieae</taxon>
        <taxon>Crotalaria</taxon>
    </lineage>
</organism>
<dbReference type="Proteomes" id="UP001372338">
    <property type="component" value="Unassembled WGS sequence"/>
</dbReference>
<keyword evidence="2" id="KW-1185">Reference proteome</keyword>
<protein>
    <submittedName>
        <fullName evidence="1">Uncharacterized protein</fullName>
    </submittedName>
</protein>
<name>A0AAN9P7G0_CROPI</name>
<reference evidence="1 2" key="1">
    <citation type="submission" date="2024-01" db="EMBL/GenBank/DDBJ databases">
        <title>The genomes of 5 underutilized Papilionoideae crops provide insights into root nodulation and disease resistanc.</title>
        <authorList>
            <person name="Yuan L."/>
        </authorList>
    </citation>
    <scope>NUCLEOTIDE SEQUENCE [LARGE SCALE GENOMIC DNA]</scope>
    <source>
        <strain evidence="1">ZHUSHIDOU_FW_LH</strain>
        <tissue evidence="1">Leaf</tissue>
    </source>
</reference>
<comment type="caution">
    <text evidence="1">The sequence shown here is derived from an EMBL/GenBank/DDBJ whole genome shotgun (WGS) entry which is preliminary data.</text>
</comment>
<evidence type="ECO:0000313" key="1">
    <source>
        <dbReference type="EMBL" id="KAK7287254.1"/>
    </source>
</evidence>
<proteinExistence type="predicted"/>
<gene>
    <name evidence="1" type="ORF">RIF29_00434</name>
</gene>
<sequence length="116" mass="12732">MVVPRSEGDGVEDTQQMVVSLFLALFFCDEWRIPNRGRRTRNAHPVAIITGASRGGHKSESALMVVVGPCSGGGFKPQGRGSHNIAVWRRRSILTSVIEARLQLRLSRLSSMITTT</sequence>
<evidence type="ECO:0000313" key="2">
    <source>
        <dbReference type="Proteomes" id="UP001372338"/>
    </source>
</evidence>
<accession>A0AAN9P7G0</accession>
<dbReference type="EMBL" id="JAYWIO010000001">
    <property type="protein sequence ID" value="KAK7287254.1"/>
    <property type="molecule type" value="Genomic_DNA"/>
</dbReference>
<dbReference type="AlphaFoldDB" id="A0AAN9P7G0"/>